<feature type="transmembrane region" description="Helical" evidence="1">
    <location>
        <begin position="6"/>
        <end position="25"/>
    </location>
</feature>
<protein>
    <submittedName>
        <fullName evidence="2">Uncharacterized protein</fullName>
    </submittedName>
</protein>
<keyword evidence="1" id="KW-0812">Transmembrane</keyword>
<accession>A0ABS4MF56</accession>
<organism evidence="2 3">
    <name type="scientific">Lactobacillus colini</name>
    <dbReference type="NCBI Taxonomy" id="1819254"/>
    <lineage>
        <taxon>Bacteria</taxon>
        <taxon>Bacillati</taxon>
        <taxon>Bacillota</taxon>
        <taxon>Bacilli</taxon>
        <taxon>Lactobacillales</taxon>
        <taxon>Lactobacillaceae</taxon>
        <taxon>Lactobacillus</taxon>
    </lineage>
</organism>
<evidence type="ECO:0000313" key="3">
    <source>
        <dbReference type="Proteomes" id="UP001519292"/>
    </source>
</evidence>
<evidence type="ECO:0000313" key="2">
    <source>
        <dbReference type="EMBL" id="MBP2058009.1"/>
    </source>
</evidence>
<comment type="caution">
    <text evidence="2">The sequence shown here is derived from an EMBL/GenBank/DDBJ whole genome shotgun (WGS) entry which is preliminary data.</text>
</comment>
<dbReference type="EMBL" id="JAGGLU010000005">
    <property type="protein sequence ID" value="MBP2058009.1"/>
    <property type="molecule type" value="Genomic_DNA"/>
</dbReference>
<gene>
    <name evidence="2" type="ORF">J2Z60_001184</name>
</gene>
<dbReference type="Proteomes" id="UP001519292">
    <property type="component" value="Unassembled WGS sequence"/>
</dbReference>
<keyword evidence="3" id="KW-1185">Reference proteome</keyword>
<keyword evidence="1" id="KW-0472">Membrane</keyword>
<reference evidence="2 3" key="1">
    <citation type="submission" date="2021-03" db="EMBL/GenBank/DDBJ databases">
        <title>Genomic Encyclopedia of Type Strains, Phase IV (KMG-IV): sequencing the most valuable type-strain genomes for metagenomic binning, comparative biology and taxonomic classification.</title>
        <authorList>
            <person name="Goeker M."/>
        </authorList>
    </citation>
    <scope>NUCLEOTIDE SEQUENCE [LARGE SCALE GENOMIC DNA]</scope>
    <source>
        <strain evidence="2 3">DSM 101872</strain>
    </source>
</reference>
<name>A0ABS4MF56_9LACO</name>
<proteinExistence type="predicted"/>
<evidence type="ECO:0000256" key="1">
    <source>
        <dbReference type="SAM" id="Phobius"/>
    </source>
</evidence>
<keyword evidence="1" id="KW-1133">Transmembrane helix</keyword>
<sequence>MVQFITNAILIAVGLAIYNIAKFFVLKLIKK</sequence>